<evidence type="ECO:0000256" key="1">
    <source>
        <dbReference type="ARBA" id="ARBA00022679"/>
    </source>
</evidence>
<dbReference type="GO" id="GO:0000030">
    <property type="term" value="F:mannosyltransferase activity"/>
    <property type="evidence" value="ECO:0007669"/>
    <property type="project" value="TreeGrafter"/>
</dbReference>
<accession>A0A3G5AEP9</accession>
<dbReference type="InterPro" id="IPR029044">
    <property type="entry name" value="Nucleotide-diphossugar_trans"/>
</dbReference>
<protein>
    <submittedName>
        <fullName evidence="3">Glycosyl transferase</fullName>
    </submittedName>
</protein>
<dbReference type="PANTHER" id="PTHR32385:SF23">
    <property type="entry name" value="NUCLEOTIDE-DIPHOSPHO-SUGAR TRANSFERASE"/>
    <property type="match status" value="1"/>
</dbReference>
<keyword evidence="2" id="KW-0812">Transmembrane</keyword>
<dbReference type="InterPro" id="IPR051706">
    <property type="entry name" value="Glycosyltransferase_domain"/>
</dbReference>
<dbReference type="GO" id="GO:0016020">
    <property type="term" value="C:membrane"/>
    <property type="evidence" value="ECO:0007669"/>
    <property type="project" value="GOC"/>
</dbReference>
<reference evidence="3" key="1">
    <citation type="submission" date="2018-10" db="EMBL/GenBank/DDBJ databases">
        <title>Hidden diversity of soil giant viruses.</title>
        <authorList>
            <person name="Schulz F."/>
            <person name="Alteio L."/>
            <person name="Goudeau D."/>
            <person name="Ryan E.M."/>
            <person name="Malmstrom R.R."/>
            <person name="Blanchard J."/>
            <person name="Woyke T."/>
        </authorList>
    </citation>
    <scope>NUCLEOTIDE SEQUENCE</scope>
    <source>
        <strain evidence="3">SAV1</strain>
    </source>
</reference>
<evidence type="ECO:0000256" key="2">
    <source>
        <dbReference type="SAM" id="Phobius"/>
    </source>
</evidence>
<proteinExistence type="predicted"/>
<dbReference type="Pfam" id="PF04488">
    <property type="entry name" value="Gly_transf_sug"/>
    <property type="match status" value="1"/>
</dbReference>
<keyword evidence="2" id="KW-0472">Membrane</keyword>
<keyword evidence="2" id="KW-1133">Transmembrane helix</keyword>
<keyword evidence="1 3" id="KW-0808">Transferase</keyword>
<evidence type="ECO:0000313" key="3">
    <source>
        <dbReference type="EMBL" id="AYV85696.1"/>
    </source>
</evidence>
<sequence length="289" mass="34528">MIPKIIHQMWLDKKISNNDYSPEKYKPFINSFREHNPEFIFEFWNMDRAKDLFEKYPEIDKYKNIWYNLPHHIQKCDMARFLIIYLFGGIYIDLDFVCFKNLSPLLDRELLLVYEPVEHSEIYKDPIERRLYNGFIGSVPKHKFWLDWLDFILESLKKTDDVMYTTGPINFRIFLNQSKYKNIKLTDTCDIIPLYFKNGSNYVTRNCVHRNNNSQKIDADYHKKIGNFTHTKWYEGSGWGAEQLDVSPEPNIFSHPIDNLSKKSNIGGYLLPILFIIIGIFFLMHVKIN</sequence>
<feature type="transmembrane region" description="Helical" evidence="2">
    <location>
        <begin position="266"/>
        <end position="286"/>
    </location>
</feature>
<dbReference type="Gene3D" id="3.90.550.20">
    <property type="match status" value="1"/>
</dbReference>
<name>A0A3G5AEP9_9VIRU</name>
<organism evidence="3">
    <name type="scientific">Satyrvirus sp</name>
    <dbReference type="NCBI Taxonomy" id="2487771"/>
    <lineage>
        <taxon>Viruses</taxon>
        <taxon>Varidnaviria</taxon>
        <taxon>Bamfordvirae</taxon>
        <taxon>Nucleocytoviricota</taxon>
        <taxon>Megaviricetes</taxon>
        <taxon>Imitervirales</taxon>
        <taxon>Mimiviridae</taxon>
        <taxon>Megamimivirinae</taxon>
    </lineage>
</organism>
<dbReference type="GO" id="GO:0051999">
    <property type="term" value="P:mannosyl-inositol phosphorylceramide biosynthetic process"/>
    <property type="evidence" value="ECO:0007669"/>
    <property type="project" value="TreeGrafter"/>
</dbReference>
<dbReference type="SUPFAM" id="SSF53448">
    <property type="entry name" value="Nucleotide-diphospho-sugar transferases"/>
    <property type="match status" value="1"/>
</dbReference>
<dbReference type="EMBL" id="MK072467">
    <property type="protein sequence ID" value="AYV85696.1"/>
    <property type="molecule type" value="Genomic_DNA"/>
</dbReference>
<gene>
    <name evidence="3" type="ORF">Satyrvirus31_10</name>
</gene>
<dbReference type="PANTHER" id="PTHR32385">
    <property type="entry name" value="MANNOSYL PHOSPHORYLINOSITOL CERAMIDE SYNTHASE"/>
    <property type="match status" value="1"/>
</dbReference>
<dbReference type="InterPro" id="IPR007577">
    <property type="entry name" value="GlycoTrfase_DXD_sugar-bd_CS"/>
</dbReference>